<dbReference type="GO" id="GO:0016787">
    <property type="term" value="F:hydrolase activity"/>
    <property type="evidence" value="ECO:0007669"/>
    <property type="project" value="UniProtKB-KW"/>
</dbReference>
<proteinExistence type="predicted"/>
<name>A0AAE3Z866_9ACTN</name>
<comment type="caution">
    <text evidence="3">The sequence shown here is derived from an EMBL/GenBank/DDBJ whole genome shotgun (WGS) entry which is preliminary data.</text>
</comment>
<dbReference type="CDD" id="cd01908">
    <property type="entry name" value="YafJ"/>
    <property type="match status" value="1"/>
</dbReference>
<dbReference type="NCBIfam" id="TIGR03442">
    <property type="entry name" value="ergothioneine biosynthesis protein EgtC"/>
    <property type="match status" value="1"/>
</dbReference>
<feature type="compositionally biased region" description="Basic and acidic residues" evidence="2">
    <location>
        <begin position="212"/>
        <end position="224"/>
    </location>
</feature>
<dbReference type="InterPro" id="IPR052373">
    <property type="entry name" value="Gamma-glu_amide_hydrolase"/>
</dbReference>
<keyword evidence="1 3" id="KW-0315">Glutamine amidotransferase</keyword>
<keyword evidence="3" id="KW-0378">Hydrolase</keyword>
<protein>
    <submittedName>
        <fullName evidence="3">Glutamine amidotransferase</fullName>
        <ecNumber evidence="3">3.5.1.118</ecNumber>
    </submittedName>
</protein>
<dbReference type="SUPFAM" id="SSF56235">
    <property type="entry name" value="N-terminal nucleophile aminohydrolases (Ntn hydrolases)"/>
    <property type="match status" value="1"/>
</dbReference>
<dbReference type="GO" id="GO:0052699">
    <property type="term" value="P:ergothioneine biosynthetic process"/>
    <property type="evidence" value="ECO:0007669"/>
    <property type="project" value="InterPro"/>
</dbReference>
<evidence type="ECO:0000313" key="4">
    <source>
        <dbReference type="Proteomes" id="UP001180845"/>
    </source>
</evidence>
<dbReference type="PANTHER" id="PTHR43187">
    <property type="entry name" value="GLUTAMINE AMIDOTRANSFERASE DUG3-RELATED"/>
    <property type="match status" value="1"/>
</dbReference>
<reference evidence="3" key="1">
    <citation type="submission" date="2023-07" db="EMBL/GenBank/DDBJ databases">
        <title>Sequencing the genomes of 1000 actinobacteria strains.</title>
        <authorList>
            <person name="Klenk H.-P."/>
        </authorList>
    </citation>
    <scope>NUCLEOTIDE SEQUENCE</scope>
    <source>
        <strain evidence="3">DSM 45977</strain>
    </source>
</reference>
<sequence length="276" mass="29542">MTVDELLLRPEHSLREQAWAPNDMRSGGTVNVDGFGVGWYPVGSSVPTRYRSADPMWTDANFAALASTVSSSAVLGAVRSAMVGTPVVPTACAPFGDGNWLFSHNGRVSGWPESLAGLAGRLDAVDLMTLDAPVDSAVVWALLRHRLHRGEPAVEAVCDLLGEIVTAAPESRMNLLLTDGSVLIATTWSHSLSVRREADAVTVASEPFGDGLPHDDAARDRPQQDESQQDEPQQDESQQDEPRQGEPKWEAIPDRHLVVADTSHVSVTALPEAGAP</sequence>
<dbReference type="EC" id="3.5.1.118" evidence="3"/>
<evidence type="ECO:0000256" key="1">
    <source>
        <dbReference type="ARBA" id="ARBA00022962"/>
    </source>
</evidence>
<accession>A0AAE3Z866</accession>
<dbReference type="InterPro" id="IPR017808">
    <property type="entry name" value="EgtC"/>
</dbReference>
<evidence type="ECO:0000256" key="2">
    <source>
        <dbReference type="SAM" id="MobiDB-lite"/>
    </source>
</evidence>
<dbReference type="EMBL" id="JAVDXW010000001">
    <property type="protein sequence ID" value="MDR7300111.1"/>
    <property type="molecule type" value="Genomic_DNA"/>
</dbReference>
<gene>
    <name evidence="3" type="ORF">JOF55_000292</name>
</gene>
<evidence type="ECO:0000313" key="3">
    <source>
        <dbReference type="EMBL" id="MDR7300111.1"/>
    </source>
</evidence>
<feature type="region of interest" description="Disordered" evidence="2">
    <location>
        <begin position="204"/>
        <end position="255"/>
    </location>
</feature>
<keyword evidence="4" id="KW-1185">Reference proteome</keyword>
<dbReference type="AlphaFoldDB" id="A0AAE3Z866"/>
<dbReference type="Proteomes" id="UP001180845">
    <property type="component" value="Unassembled WGS sequence"/>
</dbReference>
<feature type="compositionally biased region" description="Basic and acidic residues" evidence="2">
    <location>
        <begin position="240"/>
        <end position="255"/>
    </location>
</feature>
<dbReference type="InterPro" id="IPR029055">
    <property type="entry name" value="Ntn_hydrolases_N"/>
</dbReference>
<dbReference type="PANTHER" id="PTHR43187:SF2">
    <property type="entry name" value="GAMMA-GLUTAMYL-HERCYNYLCYSTEINE SULFOXIDE HYDROLASE"/>
    <property type="match status" value="1"/>
</dbReference>
<dbReference type="Pfam" id="PF13230">
    <property type="entry name" value="GATase_4"/>
    <property type="match status" value="1"/>
</dbReference>
<dbReference type="Gene3D" id="3.60.20.10">
    <property type="entry name" value="Glutamine Phosphoribosylpyrophosphate, subunit 1, domain 1"/>
    <property type="match status" value="1"/>
</dbReference>
<organism evidence="3 4">
    <name type="scientific">Haloactinomyces albus</name>
    <dbReference type="NCBI Taxonomy" id="1352928"/>
    <lineage>
        <taxon>Bacteria</taxon>
        <taxon>Bacillati</taxon>
        <taxon>Actinomycetota</taxon>
        <taxon>Actinomycetes</taxon>
        <taxon>Actinopolysporales</taxon>
        <taxon>Actinopolysporaceae</taxon>
        <taxon>Haloactinomyces</taxon>
    </lineage>
</organism>
<dbReference type="InterPro" id="IPR026869">
    <property type="entry name" value="EgtC-like"/>
</dbReference>
<feature type="compositionally biased region" description="Acidic residues" evidence="2">
    <location>
        <begin position="227"/>
        <end position="239"/>
    </location>
</feature>